<name>A0AAE0SUP0_9BIVA</name>
<gene>
    <name evidence="1" type="ORF">CHS0354_016429</name>
</gene>
<reference evidence="1" key="2">
    <citation type="journal article" date="2021" name="Genome Biol. Evol.">
        <title>Developing a high-quality reference genome for a parasitic bivalve with doubly uniparental inheritance (Bivalvia: Unionida).</title>
        <authorList>
            <person name="Smith C.H."/>
        </authorList>
    </citation>
    <scope>NUCLEOTIDE SEQUENCE</scope>
    <source>
        <strain evidence="1">CHS0354</strain>
        <tissue evidence="1">Mantle</tissue>
    </source>
</reference>
<dbReference type="Proteomes" id="UP001195483">
    <property type="component" value="Unassembled WGS sequence"/>
</dbReference>
<proteinExistence type="predicted"/>
<protein>
    <submittedName>
        <fullName evidence="1">Uncharacterized protein</fullName>
    </submittedName>
</protein>
<evidence type="ECO:0000313" key="2">
    <source>
        <dbReference type="Proteomes" id="UP001195483"/>
    </source>
</evidence>
<reference evidence="1" key="1">
    <citation type="journal article" date="2021" name="Genome Biol. Evol.">
        <title>A High-Quality Reference Genome for a Parasitic Bivalve with Doubly Uniparental Inheritance (Bivalvia: Unionida).</title>
        <authorList>
            <person name="Smith C.H."/>
        </authorList>
    </citation>
    <scope>NUCLEOTIDE SEQUENCE</scope>
    <source>
        <strain evidence="1">CHS0354</strain>
    </source>
</reference>
<dbReference type="AlphaFoldDB" id="A0AAE0SUP0"/>
<organism evidence="1 2">
    <name type="scientific">Potamilus streckersoni</name>
    <dbReference type="NCBI Taxonomy" id="2493646"/>
    <lineage>
        <taxon>Eukaryota</taxon>
        <taxon>Metazoa</taxon>
        <taxon>Spiralia</taxon>
        <taxon>Lophotrochozoa</taxon>
        <taxon>Mollusca</taxon>
        <taxon>Bivalvia</taxon>
        <taxon>Autobranchia</taxon>
        <taxon>Heteroconchia</taxon>
        <taxon>Palaeoheterodonta</taxon>
        <taxon>Unionida</taxon>
        <taxon>Unionoidea</taxon>
        <taxon>Unionidae</taxon>
        <taxon>Ambleminae</taxon>
        <taxon>Lampsilini</taxon>
        <taxon>Potamilus</taxon>
    </lineage>
</organism>
<comment type="caution">
    <text evidence="1">The sequence shown here is derived from an EMBL/GenBank/DDBJ whole genome shotgun (WGS) entry which is preliminary data.</text>
</comment>
<evidence type="ECO:0000313" key="1">
    <source>
        <dbReference type="EMBL" id="KAK3598431.1"/>
    </source>
</evidence>
<reference evidence="1" key="3">
    <citation type="submission" date="2023-05" db="EMBL/GenBank/DDBJ databases">
        <authorList>
            <person name="Smith C.H."/>
        </authorList>
    </citation>
    <scope>NUCLEOTIDE SEQUENCE</scope>
    <source>
        <strain evidence="1">CHS0354</strain>
        <tissue evidence="1">Mantle</tissue>
    </source>
</reference>
<keyword evidence="2" id="KW-1185">Reference proteome</keyword>
<dbReference type="EMBL" id="JAEAOA010001013">
    <property type="protein sequence ID" value="KAK3598431.1"/>
    <property type="molecule type" value="Genomic_DNA"/>
</dbReference>
<sequence length="87" mass="9997">MATTDVETVWLKDATTRFQTDKRTLSDSDLPDQLSFQLKSRSRTLTLNLKRNHQVDPNLDIYIVNNLNDGPSFLEKAQDLEKEVCIS</sequence>
<accession>A0AAE0SUP0</accession>